<comment type="caution">
    <text evidence="2">The sequence shown here is derived from an EMBL/GenBank/DDBJ whole genome shotgun (WGS) entry which is preliminary data.</text>
</comment>
<protein>
    <recommendedName>
        <fullName evidence="4">Helix-turn-helix protein</fullName>
    </recommendedName>
</protein>
<sequence length="338" mass="37187">MSRWYSQLTRYTDAGYVRLLGSARMAGPTADDSTSGIPGNQDFAAALRSAISKSGLSLDRIQARLRSRGFPISVTALSYWQSGKRQPERSGSLAALGELEKILGVSPGSLLGLVKAPRPRGSASRSAEPAPPNSTLRFDRPALDALLRRIGAPNALAEPQQLDLIGLHDSCEIAADGGQRSLTTRAVFQANADGQRSWLLVFNQDDPASPPPRLQALRNCRVGKMATDEQHGLVAAELLFDREINQHETFLIEYSLSNTGPPFPTCQNTNWREFRRKIREYLLEVRFATERTPKSCWQYQRGSSDETTEWHELAIDPANGAHAVALDFGPGVFGIKWE</sequence>
<dbReference type="AlphaFoldDB" id="A0A4R2QIP2"/>
<accession>A0A4R2QIP2</accession>
<gene>
    <name evidence="2" type="ORF">EV191_113130</name>
</gene>
<evidence type="ECO:0000313" key="2">
    <source>
        <dbReference type="EMBL" id="TCP46851.1"/>
    </source>
</evidence>
<evidence type="ECO:0000313" key="3">
    <source>
        <dbReference type="Proteomes" id="UP000294911"/>
    </source>
</evidence>
<name>A0A4R2QIP2_9PSEU</name>
<feature type="region of interest" description="Disordered" evidence="1">
    <location>
        <begin position="115"/>
        <end position="137"/>
    </location>
</feature>
<keyword evidence="3" id="KW-1185">Reference proteome</keyword>
<reference evidence="2 3" key="1">
    <citation type="submission" date="2019-03" db="EMBL/GenBank/DDBJ databases">
        <title>Genomic Encyclopedia of Type Strains, Phase IV (KMG-IV): sequencing the most valuable type-strain genomes for metagenomic binning, comparative biology and taxonomic classification.</title>
        <authorList>
            <person name="Goeker M."/>
        </authorList>
    </citation>
    <scope>NUCLEOTIDE SEQUENCE [LARGE SCALE GENOMIC DNA]</scope>
    <source>
        <strain evidence="2 3">DSM 45765</strain>
    </source>
</reference>
<organism evidence="2 3">
    <name type="scientific">Tamaricihabitans halophyticus</name>
    <dbReference type="NCBI Taxonomy" id="1262583"/>
    <lineage>
        <taxon>Bacteria</taxon>
        <taxon>Bacillati</taxon>
        <taxon>Actinomycetota</taxon>
        <taxon>Actinomycetes</taxon>
        <taxon>Pseudonocardiales</taxon>
        <taxon>Pseudonocardiaceae</taxon>
        <taxon>Tamaricihabitans</taxon>
    </lineage>
</organism>
<proteinExistence type="predicted"/>
<dbReference type="EMBL" id="SLXQ01000013">
    <property type="protein sequence ID" value="TCP46851.1"/>
    <property type="molecule type" value="Genomic_DNA"/>
</dbReference>
<evidence type="ECO:0008006" key="4">
    <source>
        <dbReference type="Google" id="ProtNLM"/>
    </source>
</evidence>
<dbReference type="Proteomes" id="UP000294911">
    <property type="component" value="Unassembled WGS sequence"/>
</dbReference>
<evidence type="ECO:0000256" key="1">
    <source>
        <dbReference type="SAM" id="MobiDB-lite"/>
    </source>
</evidence>